<organism evidence="3 4">
    <name type="scientific">Zobellella endophytica</name>
    <dbReference type="NCBI Taxonomy" id="2116700"/>
    <lineage>
        <taxon>Bacteria</taxon>
        <taxon>Pseudomonadati</taxon>
        <taxon>Pseudomonadota</taxon>
        <taxon>Gammaproteobacteria</taxon>
        <taxon>Aeromonadales</taxon>
        <taxon>Aeromonadaceae</taxon>
        <taxon>Zobellella</taxon>
    </lineage>
</organism>
<comment type="caution">
    <text evidence="3">The sequence shown here is derived from an EMBL/GenBank/DDBJ whole genome shotgun (WGS) entry which is preliminary data.</text>
</comment>
<dbReference type="EMBL" id="PXYG01000007">
    <property type="protein sequence ID" value="PSJ44018.1"/>
    <property type="molecule type" value="Genomic_DNA"/>
</dbReference>
<keyword evidence="3" id="KW-0255">Endonuclease</keyword>
<dbReference type="Proteomes" id="UP000240243">
    <property type="component" value="Unassembled WGS sequence"/>
</dbReference>
<dbReference type="AlphaFoldDB" id="A0A2P7R1C9"/>
<dbReference type="SUPFAM" id="SSF82771">
    <property type="entry name" value="GIY-YIG endonuclease"/>
    <property type="match status" value="1"/>
</dbReference>
<feature type="domain" description="GIY-YIG" evidence="2">
    <location>
        <begin position="13"/>
        <end position="90"/>
    </location>
</feature>
<name>A0A2P7R1C9_9GAMM</name>
<gene>
    <name evidence="3" type="ORF">C7H85_14800</name>
</gene>
<reference evidence="3 4" key="1">
    <citation type="submission" date="2018-03" db="EMBL/GenBank/DDBJ databases">
        <title>The draft genome of Zobellella sp. 59N8.</title>
        <authorList>
            <person name="Liu L."/>
            <person name="Li L."/>
            <person name="Zhang X."/>
            <person name="Liang L."/>
            <person name="Wang T."/>
        </authorList>
    </citation>
    <scope>NUCLEOTIDE SEQUENCE [LARGE SCALE GENOMIC DNA]</scope>
    <source>
        <strain evidence="3 4">59N8</strain>
    </source>
</reference>
<proteinExistence type="inferred from homology"/>
<keyword evidence="3" id="KW-0540">Nuclease</keyword>
<dbReference type="InterPro" id="IPR035901">
    <property type="entry name" value="GIY-YIG_endonuc_sf"/>
</dbReference>
<dbReference type="RefSeq" id="WP_106730471.1">
    <property type="nucleotide sequence ID" value="NZ_PXYG01000007.1"/>
</dbReference>
<sequence length="110" mass="13068">MDEIATEPGSGPKIWFIYLLRCRDDSLYAGISLDPERRCREHNRQAGRASRYVWARRPARLVWQRPVADQSQALRLELRLKRLPRTRKEQLLRQPEFWQRLLAADTKTAP</sequence>
<dbReference type="GO" id="GO:0004519">
    <property type="term" value="F:endonuclease activity"/>
    <property type="evidence" value="ECO:0007669"/>
    <property type="project" value="UniProtKB-KW"/>
</dbReference>
<evidence type="ECO:0000259" key="2">
    <source>
        <dbReference type="PROSITE" id="PS50164"/>
    </source>
</evidence>
<dbReference type="Pfam" id="PF01541">
    <property type="entry name" value="GIY-YIG"/>
    <property type="match status" value="1"/>
</dbReference>
<evidence type="ECO:0000313" key="4">
    <source>
        <dbReference type="Proteomes" id="UP000240243"/>
    </source>
</evidence>
<evidence type="ECO:0000313" key="3">
    <source>
        <dbReference type="EMBL" id="PSJ44018.1"/>
    </source>
</evidence>
<evidence type="ECO:0000256" key="1">
    <source>
        <dbReference type="ARBA" id="ARBA00007435"/>
    </source>
</evidence>
<dbReference type="PROSITE" id="PS50164">
    <property type="entry name" value="GIY_YIG"/>
    <property type="match status" value="1"/>
</dbReference>
<dbReference type="Gene3D" id="3.40.1440.10">
    <property type="entry name" value="GIY-YIG endonuclease"/>
    <property type="match status" value="1"/>
</dbReference>
<dbReference type="InterPro" id="IPR050190">
    <property type="entry name" value="UPF0213_domain"/>
</dbReference>
<dbReference type="PANTHER" id="PTHR34477">
    <property type="entry name" value="UPF0213 PROTEIN YHBQ"/>
    <property type="match status" value="1"/>
</dbReference>
<comment type="similarity">
    <text evidence="1">Belongs to the UPF0213 family.</text>
</comment>
<dbReference type="PANTHER" id="PTHR34477:SF1">
    <property type="entry name" value="UPF0213 PROTEIN YHBQ"/>
    <property type="match status" value="1"/>
</dbReference>
<protein>
    <submittedName>
        <fullName evidence="3">Endonuclease</fullName>
    </submittedName>
</protein>
<dbReference type="OrthoDB" id="9797095at2"/>
<dbReference type="CDD" id="cd10456">
    <property type="entry name" value="GIY-YIG_UPF0213"/>
    <property type="match status" value="1"/>
</dbReference>
<keyword evidence="4" id="KW-1185">Reference proteome</keyword>
<keyword evidence="3" id="KW-0378">Hydrolase</keyword>
<dbReference type="InterPro" id="IPR000305">
    <property type="entry name" value="GIY-YIG_endonuc"/>
</dbReference>
<accession>A0A2P7R1C9</accession>